<evidence type="ECO:0000313" key="1">
    <source>
        <dbReference type="EMBL" id="PKK75857.1"/>
    </source>
</evidence>
<dbReference type="EMBL" id="LLXL01000217">
    <property type="protein sequence ID" value="PKK75857.1"/>
    <property type="molecule type" value="Genomic_DNA"/>
</dbReference>
<comment type="caution">
    <text evidence="1">The sequence shown here is derived from an EMBL/GenBank/DDBJ whole genome shotgun (WGS) entry which is preliminary data.</text>
</comment>
<evidence type="ECO:0000313" key="2">
    <source>
        <dbReference type="Proteomes" id="UP000233469"/>
    </source>
</evidence>
<proteinExistence type="predicted"/>
<name>A0A2N1NPM1_9GLOM</name>
<reference evidence="1 2" key="1">
    <citation type="submission" date="2016-04" db="EMBL/GenBank/DDBJ databases">
        <title>Genome analyses suggest a sexual origin of heterokaryosis in a supposedly ancient asexual fungus.</title>
        <authorList>
            <person name="Ropars J."/>
            <person name="Sedzielewska K."/>
            <person name="Noel J."/>
            <person name="Charron P."/>
            <person name="Farinelli L."/>
            <person name="Marton T."/>
            <person name="Kruger M."/>
            <person name="Pelin A."/>
            <person name="Brachmann A."/>
            <person name="Corradi N."/>
        </authorList>
    </citation>
    <scope>NUCLEOTIDE SEQUENCE [LARGE SCALE GENOMIC DNA]</scope>
    <source>
        <strain evidence="1 2">C2</strain>
    </source>
</reference>
<sequence>MKFWESISWLASLKIVKIEHYKNSPNHEHLLLKCDRIKHPQVIRTLVEKEAIKNYTPPVITSAVREYAMKELDLGTSVNELKRQEVANIKYKIHGPMEKTLIGDSNLTSDISQCISYLIEKGYKVERYSTYQSSKGIVFAHPEQLKKLECYE</sequence>
<dbReference type="AlphaFoldDB" id="A0A2N1NPM1"/>
<organism evidence="1 2">
    <name type="scientific">Rhizophagus irregularis</name>
    <dbReference type="NCBI Taxonomy" id="588596"/>
    <lineage>
        <taxon>Eukaryota</taxon>
        <taxon>Fungi</taxon>
        <taxon>Fungi incertae sedis</taxon>
        <taxon>Mucoromycota</taxon>
        <taxon>Glomeromycotina</taxon>
        <taxon>Glomeromycetes</taxon>
        <taxon>Glomerales</taxon>
        <taxon>Glomeraceae</taxon>
        <taxon>Rhizophagus</taxon>
    </lineage>
</organism>
<reference evidence="1 2" key="2">
    <citation type="submission" date="2017-10" db="EMBL/GenBank/DDBJ databases">
        <title>Extensive intraspecific genome diversity in a model arbuscular mycorrhizal fungus.</title>
        <authorList>
            <person name="Chen E.C.H."/>
            <person name="Morin E."/>
            <person name="Baudet D."/>
            <person name="Noel J."/>
            <person name="Ndikumana S."/>
            <person name="Charron P."/>
            <person name="St-Onge C."/>
            <person name="Giorgi J."/>
            <person name="Grigoriev I.V."/>
            <person name="Roux C."/>
            <person name="Martin F.M."/>
            <person name="Corradi N."/>
        </authorList>
    </citation>
    <scope>NUCLEOTIDE SEQUENCE [LARGE SCALE GENOMIC DNA]</scope>
    <source>
        <strain evidence="1 2">C2</strain>
    </source>
</reference>
<dbReference type="VEuPathDB" id="FungiDB:RhiirA1_396402"/>
<dbReference type="Proteomes" id="UP000233469">
    <property type="component" value="Unassembled WGS sequence"/>
</dbReference>
<gene>
    <name evidence="1" type="ORF">RhiirC2_735577</name>
</gene>
<protein>
    <submittedName>
        <fullName evidence="1">Uncharacterized protein</fullName>
    </submittedName>
</protein>
<accession>A0A2N1NPM1</accession>